<feature type="chain" id="PRO_5046149961" description="Ionotropic glutamate receptor L-glutamate and glycine-binding domain-containing protein" evidence="13">
    <location>
        <begin position="19"/>
        <end position="814"/>
    </location>
</feature>
<reference evidence="15 16" key="1">
    <citation type="journal article" date="2022" name="Allergy">
        <title>Genome assembly and annotation of Periplaneta americana reveal a comprehensive cockroach allergen profile.</title>
        <authorList>
            <person name="Wang L."/>
            <person name="Xiong Q."/>
            <person name="Saelim N."/>
            <person name="Wang L."/>
            <person name="Nong W."/>
            <person name="Wan A.T."/>
            <person name="Shi M."/>
            <person name="Liu X."/>
            <person name="Cao Q."/>
            <person name="Hui J.H.L."/>
            <person name="Sookrung N."/>
            <person name="Leung T.F."/>
            <person name="Tungtrongchitr A."/>
            <person name="Tsui S.K.W."/>
        </authorList>
    </citation>
    <scope>NUCLEOTIDE SEQUENCE [LARGE SCALE GENOMIC DNA]</scope>
    <source>
        <strain evidence="15">PWHHKU_190912</strain>
    </source>
</reference>
<keyword evidence="2" id="KW-0813">Transport</keyword>
<evidence type="ECO:0000313" key="15">
    <source>
        <dbReference type="EMBL" id="KAJ4434763.1"/>
    </source>
</evidence>
<accession>A0ABQ8SL91</accession>
<comment type="subcellular location">
    <subcellularLocation>
        <location evidence="1">Cell membrane</location>
        <topology evidence="1">Multi-pass membrane protein</topology>
    </subcellularLocation>
</comment>
<evidence type="ECO:0000256" key="13">
    <source>
        <dbReference type="SAM" id="SignalP"/>
    </source>
</evidence>
<dbReference type="PANTHER" id="PTHR42643">
    <property type="entry name" value="IONOTROPIC RECEPTOR 20A-RELATED"/>
    <property type="match status" value="1"/>
</dbReference>
<keyword evidence="9" id="KW-0325">Glycoprotein</keyword>
<dbReference type="SMART" id="SM00918">
    <property type="entry name" value="Lig_chan-Glu_bd"/>
    <property type="match status" value="1"/>
</dbReference>
<dbReference type="PANTHER" id="PTHR42643:SF24">
    <property type="entry name" value="IONOTROPIC RECEPTOR 60A"/>
    <property type="match status" value="1"/>
</dbReference>
<keyword evidence="11" id="KW-0407">Ion channel</keyword>
<feature type="signal peptide" evidence="13">
    <location>
        <begin position="1"/>
        <end position="18"/>
    </location>
</feature>
<evidence type="ECO:0000259" key="14">
    <source>
        <dbReference type="SMART" id="SM00918"/>
    </source>
</evidence>
<dbReference type="Gene3D" id="1.10.287.70">
    <property type="match status" value="1"/>
</dbReference>
<evidence type="ECO:0000256" key="9">
    <source>
        <dbReference type="ARBA" id="ARBA00023180"/>
    </source>
</evidence>
<evidence type="ECO:0000256" key="2">
    <source>
        <dbReference type="ARBA" id="ARBA00022448"/>
    </source>
</evidence>
<sequence>MILTMVLSASVWLQAVSAKEHPLLFCLNVVSEKYFTPKCTLVISLPSYNEDDQQDSVNKDFSDEELVDSLVEQLHRSEKWPIITSRVSDFSDVASMRKVVYDKYQSYVIFGYASSVNDIVQMIAQQVQMLSYHPAWNPRARFAVIPLIEDDIIDIRTEIAQRLLTLLWQWKIINVVIFINVPEQNMTSPSKCNDVRDVILLDTWIAESRGYFAFNANLFPIKVENNLQTCPIKAATFPLEIVVGGTEYFFINGELEQKVRYTEGWEVQFIQLIAEHLNSSLEFLLPPPNNEKWGTLSEDGTFTGLIGDLVYNRADIGFAAWPLHPIMLMIVDPTKSYLQDVWAWYVPCAKKIPRWKSIFLVFAPATWMAGLFSVLFSVLVMVFLAKGKYLEQNLREFDAYVKVDTCFSCVMAVIFGVSVHAMPRTSPLRMFFISWMDSYEEILASGVEFGYNPFIDAIVEESEQYIRKKRVACHDKNIPPCLDWVAYYDNFSLLCSTTFMDYVLTRWYLDDNGKPLICKAGDTFYSTKTIEAGFASRLLERGMELQRIQAAARTRDALVDKYSTLNLEHLQVFQAFLTTFIIEPGLQHQMSSIQEILASEVNYGYNSGFDIIFRDSTDEISQTILNNRLECNEGNNPPCLDWVAYHDNFSLLCSKKLLEYILTRHYLDKNGNPLMCQAGGVFFPLNYVTYMEKWNPLQYRFNDMIIRALEYGLFDKWLQDDFHLQRIQAGAIARKKNVDEYFDLTLEHSQGIFAILLPGIALSILAFIGEVLVSLLYVKLYRLLKVTSNEATGIITEDIGPLTQNQSCQGANLT</sequence>
<evidence type="ECO:0000313" key="16">
    <source>
        <dbReference type="Proteomes" id="UP001148838"/>
    </source>
</evidence>
<evidence type="ECO:0000256" key="7">
    <source>
        <dbReference type="ARBA" id="ARBA00023136"/>
    </source>
</evidence>
<evidence type="ECO:0000256" key="11">
    <source>
        <dbReference type="ARBA" id="ARBA00023303"/>
    </source>
</evidence>
<keyword evidence="3" id="KW-1003">Cell membrane</keyword>
<evidence type="ECO:0000256" key="1">
    <source>
        <dbReference type="ARBA" id="ARBA00004651"/>
    </source>
</evidence>
<feature type="transmembrane region" description="Helical" evidence="12">
    <location>
        <begin position="752"/>
        <end position="778"/>
    </location>
</feature>
<dbReference type="Proteomes" id="UP001148838">
    <property type="component" value="Unassembled WGS sequence"/>
</dbReference>
<dbReference type="EMBL" id="JAJSOF020000025">
    <property type="protein sequence ID" value="KAJ4434763.1"/>
    <property type="molecule type" value="Genomic_DNA"/>
</dbReference>
<keyword evidence="13" id="KW-0732">Signal</keyword>
<keyword evidence="8" id="KW-0675">Receptor</keyword>
<protein>
    <recommendedName>
        <fullName evidence="14">Ionotropic glutamate receptor L-glutamate and glycine-binding domain-containing protein</fullName>
    </recommendedName>
</protein>
<keyword evidence="10" id="KW-1071">Ligand-gated ion channel</keyword>
<dbReference type="Gene3D" id="3.40.190.10">
    <property type="entry name" value="Periplasmic binding protein-like II"/>
    <property type="match status" value="1"/>
</dbReference>
<dbReference type="SUPFAM" id="SSF53850">
    <property type="entry name" value="Periplasmic binding protein-like II"/>
    <property type="match status" value="1"/>
</dbReference>
<evidence type="ECO:0000256" key="10">
    <source>
        <dbReference type="ARBA" id="ARBA00023286"/>
    </source>
</evidence>
<evidence type="ECO:0000256" key="4">
    <source>
        <dbReference type="ARBA" id="ARBA00022692"/>
    </source>
</evidence>
<evidence type="ECO:0000256" key="12">
    <source>
        <dbReference type="SAM" id="Phobius"/>
    </source>
</evidence>
<dbReference type="InterPro" id="IPR052192">
    <property type="entry name" value="Insect_Ionotropic_Sensory_Rcpt"/>
</dbReference>
<dbReference type="InterPro" id="IPR019594">
    <property type="entry name" value="Glu/Gly-bd"/>
</dbReference>
<gene>
    <name evidence="15" type="ORF">ANN_23333</name>
</gene>
<feature type="transmembrane region" description="Helical" evidence="12">
    <location>
        <begin position="405"/>
        <end position="423"/>
    </location>
</feature>
<keyword evidence="4 12" id="KW-0812">Transmembrane</keyword>
<feature type="transmembrane region" description="Helical" evidence="12">
    <location>
        <begin position="358"/>
        <end position="384"/>
    </location>
</feature>
<name>A0ABQ8SL91_PERAM</name>
<evidence type="ECO:0000256" key="5">
    <source>
        <dbReference type="ARBA" id="ARBA00022989"/>
    </source>
</evidence>
<feature type="domain" description="Ionotropic glutamate receptor L-glutamate and glycine-binding" evidence="14">
    <location>
        <begin position="247"/>
        <end position="311"/>
    </location>
</feature>
<evidence type="ECO:0000256" key="8">
    <source>
        <dbReference type="ARBA" id="ARBA00023170"/>
    </source>
</evidence>
<proteinExistence type="predicted"/>
<keyword evidence="7 12" id="KW-0472">Membrane</keyword>
<evidence type="ECO:0000256" key="3">
    <source>
        <dbReference type="ARBA" id="ARBA00022475"/>
    </source>
</evidence>
<comment type="caution">
    <text evidence="15">The sequence shown here is derived from an EMBL/GenBank/DDBJ whole genome shotgun (WGS) entry which is preliminary data.</text>
</comment>
<keyword evidence="6" id="KW-0406">Ion transport</keyword>
<evidence type="ECO:0000256" key="6">
    <source>
        <dbReference type="ARBA" id="ARBA00023065"/>
    </source>
</evidence>
<keyword evidence="5 12" id="KW-1133">Transmembrane helix</keyword>
<keyword evidence="16" id="KW-1185">Reference proteome</keyword>
<organism evidence="15 16">
    <name type="scientific">Periplaneta americana</name>
    <name type="common">American cockroach</name>
    <name type="synonym">Blatta americana</name>
    <dbReference type="NCBI Taxonomy" id="6978"/>
    <lineage>
        <taxon>Eukaryota</taxon>
        <taxon>Metazoa</taxon>
        <taxon>Ecdysozoa</taxon>
        <taxon>Arthropoda</taxon>
        <taxon>Hexapoda</taxon>
        <taxon>Insecta</taxon>
        <taxon>Pterygota</taxon>
        <taxon>Neoptera</taxon>
        <taxon>Polyneoptera</taxon>
        <taxon>Dictyoptera</taxon>
        <taxon>Blattodea</taxon>
        <taxon>Blattoidea</taxon>
        <taxon>Blattidae</taxon>
        <taxon>Blattinae</taxon>
        <taxon>Periplaneta</taxon>
    </lineage>
</organism>